<dbReference type="STRING" id="708197.A0A166UXH4"/>
<feature type="transmembrane region" description="Helical" evidence="1">
    <location>
        <begin position="15"/>
        <end position="38"/>
    </location>
</feature>
<gene>
    <name evidence="3" type="ORF">CT0861_08557</name>
</gene>
<comment type="caution">
    <text evidence="3">The sequence shown here is derived from an EMBL/GenBank/DDBJ whole genome shotgun (WGS) entry which is preliminary data.</text>
</comment>
<evidence type="ECO:0000313" key="4">
    <source>
        <dbReference type="Proteomes" id="UP000076552"/>
    </source>
</evidence>
<feature type="domain" description="DUF6536" evidence="2">
    <location>
        <begin position="11"/>
        <end position="160"/>
    </location>
</feature>
<feature type="transmembrane region" description="Helical" evidence="1">
    <location>
        <begin position="125"/>
        <end position="144"/>
    </location>
</feature>
<dbReference type="PANTHER" id="PTHR35395:SF1">
    <property type="entry name" value="DUF6536 DOMAIN-CONTAINING PROTEIN"/>
    <property type="match status" value="1"/>
</dbReference>
<keyword evidence="1" id="KW-0812">Transmembrane</keyword>
<dbReference type="EMBL" id="LFIV01000038">
    <property type="protein sequence ID" value="KZL73928.1"/>
    <property type="molecule type" value="Genomic_DNA"/>
</dbReference>
<proteinExistence type="predicted"/>
<evidence type="ECO:0000256" key="1">
    <source>
        <dbReference type="SAM" id="Phobius"/>
    </source>
</evidence>
<dbReference type="Pfam" id="PF20163">
    <property type="entry name" value="DUF6536"/>
    <property type="match status" value="1"/>
</dbReference>
<evidence type="ECO:0000313" key="3">
    <source>
        <dbReference type="EMBL" id="KZL73928.1"/>
    </source>
</evidence>
<accession>A0A166UXH4</accession>
<dbReference type="PANTHER" id="PTHR35395">
    <property type="entry name" value="DUF6536 DOMAIN-CONTAINING PROTEIN"/>
    <property type="match status" value="1"/>
</dbReference>
<dbReference type="InterPro" id="IPR046623">
    <property type="entry name" value="DUF6536"/>
</dbReference>
<dbReference type="AlphaFoldDB" id="A0A166UXH4"/>
<organism evidence="3 4">
    <name type="scientific">Colletotrichum tofieldiae</name>
    <dbReference type="NCBI Taxonomy" id="708197"/>
    <lineage>
        <taxon>Eukaryota</taxon>
        <taxon>Fungi</taxon>
        <taxon>Dikarya</taxon>
        <taxon>Ascomycota</taxon>
        <taxon>Pezizomycotina</taxon>
        <taxon>Sordariomycetes</taxon>
        <taxon>Hypocreomycetidae</taxon>
        <taxon>Glomerellales</taxon>
        <taxon>Glomerellaceae</taxon>
        <taxon>Colletotrichum</taxon>
        <taxon>Colletotrichum spaethianum species complex</taxon>
    </lineage>
</organism>
<sequence>MGKSMVPNELWRRSALAFAVAAFLTFIVNLTFVLWATFKRRDTLRDGIGTISEQSCESTKRYNTGLHIVINIISTVLLAGSNYCMQCLIAPTRSEITKAHASRKWLDVGIPSLRNLWSAQWNKKILWFLLAASSFPLHLLYNSVVFTSISSNNYYVFVFNVENLHQENTISFPSDVDKKGYEIIYTAFKNKSLEPLSVADCFQEYGTPFQSSRGNLLLAVSRGNNSDPWSLGTFFYANLQASAFGHLAQPSNWICSSFPEKECDGNPAGIQKAPGDWAFDVQECYGQKTTEHCKLLFSGTLGWIVTSLNLLKGILMLIVAFGGGEKPMLTVGDAVASFLEHSDPPTKAMCLKSKQSFLRNDWLQEPRQFDPVPRRKLAGTSVSRWIVCLF</sequence>
<reference evidence="3 4" key="1">
    <citation type="submission" date="2015-06" db="EMBL/GenBank/DDBJ databases">
        <title>Survival trade-offs in plant roots during colonization by closely related pathogenic and mutualistic fungi.</title>
        <authorList>
            <person name="Hacquard S."/>
            <person name="Kracher B."/>
            <person name="Hiruma K."/>
            <person name="Weinman A."/>
            <person name="Muench P."/>
            <person name="Garrido Oter R."/>
            <person name="Ver Loren van Themaat E."/>
            <person name="Dallerey J.-F."/>
            <person name="Damm U."/>
            <person name="Henrissat B."/>
            <person name="Lespinet O."/>
            <person name="Thon M."/>
            <person name="Kemen E."/>
            <person name="McHardy A.C."/>
            <person name="Schulze-Lefert P."/>
            <person name="O'Connell R.J."/>
        </authorList>
    </citation>
    <scope>NUCLEOTIDE SEQUENCE [LARGE SCALE GENOMIC DNA]</scope>
    <source>
        <strain evidence="3 4">0861</strain>
    </source>
</reference>
<dbReference type="Proteomes" id="UP000076552">
    <property type="component" value="Unassembled WGS sequence"/>
</dbReference>
<keyword evidence="1" id="KW-0472">Membrane</keyword>
<keyword evidence="4" id="KW-1185">Reference proteome</keyword>
<name>A0A166UXH4_9PEZI</name>
<protein>
    <recommendedName>
        <fullName evidence="2">DUF6536 domain-containing protein</fullName>
    </recommendedName>
</protein>
<feature type="non-terminal residue" evidence="3">
    <location>
        <position position="390"/>
    </location>
</feature>
<keyword evidence="1" id="KW-1133">Transmembrane helix</keyword>
<evidence type="ECO:0000259" key="2">
    <source>
        <dbReference type="Pfam" id="PF20163"/>
    </source>
</evidence>